<gene>
    <name evidence="2" type="ORF">ESV85_18225</name>
</gene>
<dbReference type="RefSeq" id="WP_146920148.1">
    <property type="nucleotide sequence ID" value="NZ_VORW01000019.1"/>
</dbReference>
<protein>
    <submittedName>
        <fullName evidence="2">Uncharacterized protein</fullName>
    </submittedName>
</protein>
<dbReference type="Gene3D" id="1.25.40.10">
    <property type="entry name" value="Tetratricopeptide repeat domain"/>
    <property type="match status" value="1"/>
</dbReference>
<proteinExistence type="predicted"/>
<feature type="transmembrane region" description="Helical" evidence="1">
    <location>
        <begin position="12"/>
        <end position="31"/>
    </location>
</feature>
<evidence type="ECO:0000256" key="1">
    <source>
        <dbReference type="SAM" id="Phobius"/>
    </source>
</evidence>
<name>A0A5C7AC51_9BACT</name>
<evidence type="ECO:0000313" key="3">
    <source>
        <dbReference type="Proteomes" id="UP000321935"/>
    </source>
</evidence>
<evidence type="ECO:0000313" key="2">
    <source>
        <dbReference type="EMBL" id="TXE05153.1"/>
    </source>
</evidence>
<keyword evidence="1" id="KW-0812">Transmembrane</keyword>
<dbReference type="AlphaFoldDB" id="A0A5C7AC51"/>
<sequence length="525" mass="59214">MVFKTKGFVSTLFQIPLSFLSKILFLALFLYSSNSVAQTEGYIDGLENARSILNEGQISEALNLLEAMERTYPGDENVIRLRGQAIYWSKDFEKTKAYFARSIEVYPSLQFIKLDYGRILFQLQSYREATPILESYLISNPEDPEANTLLAQMNYWLGGSPKKSYDYLEKILKPYPENEAAKSVKSEIEKATAPKISLQVGNFSDSQPMRYSFLEGSFGLYQSALLQPEITASISSYQTDQLISFFNLRNTSSFTQTGTSITLSAGFTASTSWENGVGLYGLKLDQKIKSGFTLNLAADKESYFYTLSSLDQAITPTTLKASFGRESGGDFLGRIWFQNSSFQDNNWVKSFGAWVLYPVLKLPLIRIELGYTYTHGDSKEVRFEPNLPIQAKVNNTEVGSIIPGSYQPYFTPINQQIHGLLGKFTFTPSASIKLDVSTNIGVKATIDNPNMIYYGVGNPPANRPIVEDDLFLILNPLDYTPWDLTFNFEWALSDYSALQFSFVHQTTVFFNSNSLNLNFSQRLKR</sequence>
<dbReference type="EMBL" id="VORW01000019">
    <property type="protein sequence ID" value="TXE05153.1"/>
    <property type="molecule type" value="Genomic_DNA"/>
</dbReference>
<keyword evidence="1" id="KW-1133">Transmembrane helix</keyword>
<accession>A0A5C7AC51</accession>
<dbReference type="OrthoDB" id="1197043at2"/>
<dbReference type="InterPro" id="IPR011990">
    <property type="entry name" value="TPR-like_helical_dom_sf"/>
</dbReference>
<reference evidence="2 3" key="1">
    <citation type="submission" date="2019-08" db="EMBL/GenBank/DDBJ databases">
        <title>Genomes sequence of Algoriphagus aquimarinus ACAM450.</title>
        <authorList>
            <person name="Bowman J.P."/>
        </authorList>
    </citation>
    <scope>NUCLEOTIDE SEQUENCE [LARGE SCALE GENOMIC DNA]</scope>
    <source>
        <strain evidence="2 3">ACAM 450</strain>
    </source>
</reference>
<dbReference type="SUPFAM" id="SSF48452">
    <property type="entry name" value="TPR-like"/>
    <property type="match status" value="1"/>
</dbReference>
<keyword evidence="1" id="KW-0472">Membrane</keyword>
<organism evidence="2 3">
    <name type="scientific">Algoriphagus aquimarinus</name>
    <dbReference type="NCBI Taxonomy" id="237018"/>
    <lineage>
        <taxon>Bacteria</taxon>
        <taxon>Pseudomonadati</taxon>
        <taxon>Bacteroidota</taxon>
        <taxon>Cytophagia</taxon>
        <taxon>Cytophagales</taxon>
        <taxon>Cyclobacteriaceae</taxon>
        <taxon>Algoriphagus</taxon>
    </lineage>
</organism>
<comment type="caution">
    <text evidence="2">The sequence shown here is derived from an EMBL/GenBank/DDBJ whole genome shotgun (WGS) entry which is preliminary data.</text>
</comment>
<dbReference type="Proteomes" id="UP000321935">
    <property type="component" value="Unassembled WGS sequence"/>
</dbReference>